<dbReference type="GO" id="GO:0031966">
    <property type="term" value="C:mitochondrial membrane"/>
    <property type="evidence" value="ECO:0007669"/>
    <property type="project" value="UniProtKB-SubCell"/>
</dbReference>
<dbReference type="AlphaFoldDB" id="A0A977TL35"/>
<dbReference type="PANTHER" id="PTHR11058:SF9">
    <property type="entry name" value="NADH-UBIQUINONE OXIDOREDUCTASE CHAIN 3"/>
    <property type="match status" value="1"/>
</dbReference>
<feature type="transmembrane region" description="Helical" evidence="9">
    <location>
        <begin position="88"/>
        <end position="108"/>
    </location>
</feature>
<evidence type="ECO:0000256" key="3">
    <source>
        <dbReference type="ARBA" id="ARBA00021007"/>
    </source>
</evidence>
<name>A0A977TL35_9HYME</name>
<dbReference type="Gene3D" id="1.20.58.1610">
    <property type="entry name" value="NADH:ubiquinone/plastoquinone oxidoreductase, chain 3"/>
    <property type="match status" value="1"/>
</dbReference>
<dbReference type="RefSeq" id="YP_010531144.1">
    <property type="nucleotide sequence ID" value="NC_067795.1"/>
</dbReference>
<keyword evidence="6 9" id="KW-1133">Transmembrane helix</keyword>
<dbReference type="EMBL" id="ON840085">
    <property type="protein sequence ID" value="UXW93366.1"/>
    <property type="molecule type" value="Genomic_DNA"/>
</dbReference>
<sequence length="117" mass="13647">MKLFVLLINIIMMISMLIMLISSILSKKSISDKEKISPFECGFNPKNNYRNTFSIQFFLIAIIFLIFDVEITLLLPLILTLNSSNLKIWFTLVTYFTLILILGVLYEWKFGALDWLN</sequence>
<comment type="catalytic activity">
    <reaction evidence="8 9">
        <text>a ubiquinone + NADH + 5 H(+)(in) = a ubiquinol + NAD(+) + 4 H(+)(out)</text>
        <dbReference type="Rhea" id="RHEA:29091"/>
        <dbReference type="Rhea" id="RHEA-COMP:9565"/>
        <dbReference type="Rhea" id="RHEA-COMP:9566"/>
        <dbReference type="ChEBI" id="CHEBI:15378"/>
        <dbReference type="ChEBI" id="CHEBI:16389"/>
        <dbReference type="ChEBI" id="CHEBI:17976"/>
        <dbReference type="ChEBI" id="CHEBI:57540"/>
        <dbReference type="ChEBI" id="CHEBI:57945"/>
        <dbReference type="EC" id="7.1.1.2"/>
    </reaction>
</comment>
<reference evidence="10" key="2">
    <citation type="submission" date="2022-06" db="EMBL/GenBank/DDBJ databases">
        <authorList>
            <person name="Niu G."/>
        </authorList>
    </citation>
    <scope>NUCLEOTIDE SEQUENCE</scope>
</reference>
<comment type="subcellular location">
    <subcellularLocation>
        <location evidence="1">Membrane</location>
    </subcellularLocation>
    <subcellularLocation>
        <location evidence="9">Mitochondrion membrane</location>
        <topology evidence="9">Multi-pass membrane protein</topology>
    </subcellularLocation>
</comment>
<keyword evidence="9" id="KW-0520">NAD</keyword>
<feature type="transmembrane region" description="Helical" evidence="9">
    <location>
        <begin position="57"/>
        <end position="82"/>
    </location>
</feature>
<feature type="transmembrane region" description="Helical" evidence="9">
    <location>
        <begin position="6"/>
        <end position="25"/>
    </location>
</feature>
<dbReference type="InterPro" id="IPR000440">
    <property type="entry name" value="NADH_UbQ/plastoQ_OxRdtase_su3"/>
</dbReference>
<proteinExistence type="inferred from homology"/>
<evidence type="ECO:0000256" key="1">
    <source>
        <dbReference type="ARBA" id="ARBA00004370"/>
    </source>
</evidence>
<dbReference type="EC" id="7.1.1.2" evidence="9"/>
<evidence type="ECO:0000256" key="5">
    <source>
        <dbReference type="ARBA" id="ARBA00022692"/>
    </source>
</evidence>
<evidence type="ECO:0000256" key="2">
    <source>
        <dbReference type="ARBA" id="ARBA00008472"/>
    </source>
</evidence>
<reference evidence="10" key="1">
    <citation type="journal article" date="2022" name="Insects">
        <title>Phylogenomic Analyses of the Tenthredinoidea Support the Familial Rank of Athaliidae (Insecta, Tenthredinoidea).</title>
        <authorList>
            <person name="Niu G."/>
            <person name="Budak M."/>
            <person name="Korkmaz E.M."/>
            <person name="Dogan O."/>
            <person name="Nel A."/>
            <person name="Wan S."/>
            <person name="Cai C."/>
            <person name="Jouault C."/>
            <person name="Li M."/>
            <person name="Wei M."/>
        </authorList>
    </citation>
    <scope>NUCLEOTIDE SEQUENCE</scope>
</reference>
<evidence type="ECO:0000256" key="4">
    <source>
        <dbReference type="ARBA" id="ARBA00022448"/>
    </source>
</evidence>
<keyword evidence="7 9" id="KW-0472">Membrane</keyword>
<dbReference type="GO" id="GO:0030964">
    <property type="term" value="C:NADH dehydrogenase complex"/>
    <property type="evidence" value="ECO:0007669"/>
    <property type="project" value="TreeGrafter"/>
</dbReference>
<evidence type="ECO:0000256" key="9">
    <source>
        <dbReference type="RuleBase" id="RU003640"/>
    </source>
</evidence>
<keyword evidence="9" id="KW-0830">Ubiquinone</keyword>
<evidence type="ECO:0000256" key="8">
    <source>
        <dbReference type="ARBA" id="ARBA00049551"/>
    </source>
</evidence>
<evidence type="ECO:0000256" key="6">
    <source>
        <dbReference type="ARBA" id="ARBA00022989"/>
    </source>
</evidence>
<keyword evidence="9" id="KW-0679">Respiratory chain</keyword>
<keyword evidence="9 10" id="KW-0496">Mitochondrion</keyword>
<dbReference type="InterPro" id="IPR038430">
    <property type="entry name" value="NDAH_ubi_oxred_su3_sf"/>
</dbReference>
<comment type="function">
    <text evidence="9">Core subunit of the mitochondrial membrane respiratory chain NADH dehydrogenase (Complex I) which catalyzes electron transfer from NADH through the respiratory chain, using ubiquinone as an electron acceptor. Essential for the catalytic activity of complex I.</text>
</comment>
<dbReference type="GeneID" id="76336502"/>
<protein>
    <recommendedName>
        <fullName evidence="3 9">NADH-ubiquinone oxidoreductase chain 3</fullName>
        <ecNumber evidence="9">7.1.1.2</ecNumber>
    </recommendedName>
</protein>
<keyword evidence="9" id="KW-1278">Translocase</keyword>
<organism evidence="10">
    <name type="scientific">Athalia birmanica</name>
    <dbReference type="NCBI Taxonomy" id="2950355"/>
    <lineage>
        <taxon>Eukaryota</taxon>
        <taxon>Metazoa</taxon>
        <taxon>Ecdysozoa</taxon>
        <taxon>Arthropoda</taxon>
        <taxon>Hexapoda</taxon>
        <taxon>Insecta</taxon>
        <taxon>Pterygota</taxon>
        <taxon>Neoptera</taxon>
        <taxon>Endopterygota</taxon>
        <taxon>Hymenoptera</taxon>
        <taxon>Tenthredinoidea</taxon>
        <taxon>Athaliidae</taxon>
        <taxon>Athalia</taxon>
    </lineage>
</organism>
<dbReference type="CTD" id="4537"/>
<dbReference type="PANTHER" id="PTHR11058">
    <property type="entry name" value="NADH-UBIQUINONE OXIDOREDUCTASE CHAIN 3"/>
    <property type="match status" value="1"/>
</dbReference>
<keyword evidence="5 9" id="KW-0812">Transmembrane</keyword>
<evidence type="ECO:0000313" key="10">
    <source>
        <dbReference type="EMBL" id="UXW93366.1"/>
    </source>
</evidence>
<gene>
    <name evidence="10" type="primary">ND3</name>
</gene>
<dbReference type="GO" id="GO:0008137">
    <property type="term" value="F:NADH dehydrogenase (ubiquinone) activity"/>
    <property type="evidence" value="ECO:0007669"/>
    <property type="project" value="UniProtKB-UniRule"/>
</dbReference>
<comment type="similarity">
    <text evidence="2 9">Belongs to the complex I subunit 3 family.</text>
</comment>
<keyword evidence="9" id="KW-0249">Electron transport</keyword>
<geneLocation type="mitochondrion" evidence="10"/>
<accession>A0A977TL35</accession>
<evidence type="ECO:0000256" key="7">
    <source>
        <dbReference type="ARBA" id="ARBA00023136"/>
    </source>
</evidence>
<dbReference type="Pfam" id="PF00507">
    <property type="entry name" value="Oxidored_q4"/>
    <property type="match status" value="1"/>
</dbReference>
<keyword evidence="4 9" id="KW-0813">Transport</keyword>